<dbReference type="AlphaFoldDB" id="A0A8T0G0E4"/>
<name>A0A8T0G0E4_ARGBR</name>
<evidence type="ECO:0000313" key="1">
    <source>
        <dbReference type="EMBL" id="KAF8795420.1"/>
    </source>
</evidence>
<organism evidence="1 2">
    <name type="scientific">Argiope bruennichi</name>
    <name type="common">Wasp spider</name>
    <name type="synonym">Aranea bruennichi</name>
    <dbReference type="NCBI Taxonomy" id="94029"/>
    <lineage>
        <taxon>Eukaryota</taxon>
        <taxon>Metazoa</taxon>
        <taxon>Ecdysozoa</taxon>
        <taxon>Arthropoda</taxon>
        <taxon>Chelicerata</taxon>
        <taxon>Arachnida</taxon>
        <taxon>Araneae</taxon>
        <taxon>Araneomorphae</taxon>
        <taxon>Entelegynae</taxon>
        <taxon>Araneoidea</taxon>
        <taxon>Araneidae</taxon>
        <taxon>Argiope</taxon>
    </lineage>
</organism>
<evidence type="ECO:0000313" key="2">
    <source>
        <dbReference type="Proteomes" id="UP000807504"/>
    </source>
</evidence>
<gene>
    <name evidence="1" type="ORF">HNY73_003270</name>
</gene>
<keyword evidence="2" id="KW-1185">Reference proteome</keyword>
<reference evidence="1" key="1">
    <citation type="journal article" date="2020" name="bioRxiv">
        <title>Chromosome-level reference genome of the European wasp spider Argiope bruennichi: a resource for studies on range expansion and evolutionary adaptation.</title>
        <authorList>
            <person name="Sheffer M.M."/>
            <person name="Hoppe A."/>
            <person name="Krehenwinkel H."/>
            <person name="Uhl G."/>
            <person name="Kuss A.W."/>
            <person name="Jensen L."/>
            <person name="Jensen C."/>
            <person name="Gillespie R.G."/>
            <person name="Hoff K.J."/>
            <person name="Prost S."/>
        </authorList>
    </citation>
    <scope>NUCLEOTIDE SEQUENCE</scope>
</reference>
<reference evidence="1" key="2">
    <citation type="submission" date="2020-06" db="EMBL/GenBank/DDBJ databases">
        <authorList>
            <person name="Sheffer M."/>
        </authorList>
    </citation>
    <scope>NUCLEOTIDE SEQUENCE</scope>
</reference>
<accession>A0A8T0G0E4</accession>
<dbReference type="EMBL" id="JABXBU010000002">
    <property type="protein sequence ID" value="KAF8795420.1"/>
    <property type="molecule type" value="Genomic_DNA"/>
</dbReference>
<comment type="caution">
    <text evidence="1">The sequence shown here is derived from an EMBL/GenBank/DDBJ whole genome shotgun (WGS) entry which is preliminary data.</text>
</comment>
<protein>
    <submittedName>
        <fullName evidence="1">Uncharacterized protein</fullName>
    </submittedName>
</protein>
<dbReference type="Proteomes" id="UP000807504">
    <property type="component" value="Unassembled WGS sequence"/>
</dbReference>
<proteinExistence type="predicted"/>
<sequence>MAYIDERSAYGVDTNIVYGHEVQYSFTVYGFIYTESLYFTRQYETMCRELPTLWEIGVRFQRTWSNKSILCHLSVKRIDNSPTVVRASSTVKFHNVQLQQLGRVISFQMMEITRGQEVQRTADPVLTPTEMASLFGQELKVRVSLKVTSCHQRKQNYDPLTSLSADMDKMFFPK</sequence>